<evidence type="ECO:0000313" key="2">
    <source>
        <dbReference type="EMBL" id="SEF86883.1"/>
    </source>
</evidence>
<feature type="compositionally biased region" description="Low complexity" evidence="1">
    <location>
        <begin position="175"/>
        <end position="184"/>
    </location>
</feature>
<dbReference type="AlphaFoldDB" id="A0A1H5VI36"/>
<dbReference type="OrthoDB" id="796761at2"/>
<name>A0A1H5VI36_9ACTN</name>
<protein>
    <submittedName>
        <fullName evidence="2">HEXXH motif-containing protein</fullName>
    </submittedName>
</protein>
<sequence>MNPPGTATPVPAPAGSALSDGMMRVIGSTGSTPELLALLLSHQHARRLLTLRALLEAVATAPAGTLPRGTAARVLGDWRLLEAADRADPAATRQVVQYPHTGAWAERCLRALTRPGQAHRAAEELPHLAALSVAAAARAGLRFTADVPLRDGELRLPTLGGLRPPGTGPDPGAPAGPAADGGPAPLVRVVGEPRRLWLLPAPPDGAFGDAPTSPPPGRGPAPAAGTVEVRQGQDGIWRSASPGWRQLQALRHPDGRAVLIDDVDPYRDEERRTNPYGLDIADRLDAAGHAAWRTAWHDARPWLRLSGSTRAEEVGALLDCVVPLYGAPGAQCSATRGEAFGALLSSTPRDGLELAATLVHELQHAKLLAVSRLAVLHTADDSPGYWAPWRPDPRPFDGLFQGAYAHLALADFHLRAATVLTDPVRRDAAWADHCRCREQVGAALPQLLGARALTRQGRALANAMAAHHTRLKEHAPPDGHLARATAYVETARVIWRRRLAQRVTNGAEPA</sequence>
<feature type="region of interest" description="Disordered" evidence="1">
    <location>
        <begin position="204"/>
        <end position="225"/>
    </location>
</feature>
<dbReference type="EMBL" id="FNVU01000002">
    <property type="protein sequence ID" value="SEF86883.1"/>
    <property type="molecule type" value="Genomic_DNA"/>
</dbReference>
<dbReference type="NCBIfam" id="TIGR04267">
    <property type="entry name" value="mod_HExxH"/>
    <property type="match status" value="1"/>
</dbReference>
<keyword evidence="3" id="KW-1185">Reference proteome</keyword>
<dbReference type="RefSeq" id="WP_146088200.1">
    <property type="nucleotide sequence ID" value="NZ_FNVU01000002.1"/>
</dbReference>
<gene>
    <name evidence="2" type="ORF">SAMN05216223_102309</name>
</gene>
<dbReference type="InterPro" id="IPR026337">
    <property type="entry name" value="AKG_HExxH"/>
</dbReference>
<feature type="region of interest" description="Disordered" evidence="1">
    <location>
        <begin position="157"/>
        <end position="184"/>
    </location>
</feature>
<reference evidence="2 3" key="1">
    <citation type="submission" date="2016-10" db="EMBL/GenBank/DDBJ databases">
        <authorList>
            <person name="de Groot N.N."/>
        </authorList>
    </citation>
    <scope>NUCLEOTIDE SEQUENCE [LARGE SCALE GENOMIC DNA]</scope>
    <source>
        <strain evidence="2 3">CGMCC 4.2023</strain>
    </source>
</reference>
<accession>A0A1H5VI36</accession>
<dbReference type="Proteomes" id="UP000236754">
    <property type="component" value="Unassembled WGS sequence"/>
</dbReference>
<evidence type="ECO:0000313" key="3">
    <source>
        <dbReference type="Proteomes" id="UP000236754"/>
    </source>
</evidence>
<organism evidence="2 3">
    <name type="scientific">Actinacidiphila yanglinensis</name>
    <dbReference type="NCBI Taxonomy" id="310779"/>
    <lineage>
        <taxon>Bacteria</taxon>
        <taxon>Bacillati</taxon>
        <taxon>Actinomycetota</taxon>
        <taxon>Actinomycetes</taxon>
        <taxon>Kitasatosporales</taxon>
        <taxon>Streptomycetaceae</taxon>
        <taxon>Actinacidiphila</taxon>
    </lineage>
</organism>
<evidence type="ECO:0000256" key="1">
    <source>
        <dbReference type="SAM" id="MobiDB-lite"/>
    </source>
</evidence>
<proteinExistence type="predicted"/>